<feature type="binding site" evidence="3">
    <location>
        <position position="254"/>
    </location>
    <ligand>
        <name>dimethylallyl diphosphate</name>
        <dbReference type="ChEBI" id="CHEBI:57623"/>
    </ligand>
</feature>
<dbReference type="HOGENOM" id="CLU_037431_2_2_1"/>
<comment type="caution">
    <text evidence="4">The sequence shown here is derived from an EMBL/GenBank/DDBJ whole genome shotgun (WGS) entry which is preliminary data.</text>
</comment>
<feature type="binding site" evidence="3">
    <location>
        <position position="256"/>
    </location>
    <ligand>
        <name>dimethylallyl diphosphate</name>
        <dbReference type="ChEBI" id="CHEBI:57623"/>
    </ligand>
</feature>
<feature type="binding site" evidence="3">
    <location>
        <position position="183"/>
    </location>
    <ligand>
        <name>dimethylallyl diphosphate</name>
        <dbReference type="ChEBI" id="CHEBI:57623"/>
    </ligand>
</feature>
<proteinExistence type="inferred from homology"/>
<dbReference type="PANTHER" id="PTHR40627:SF3">
    <property type="entry name" value="PRENYLTRANSFERASE ASQH2-RELATED"/>
    <property type="match status" value="1"/>
</dbReference>
<dbReference type="InterPro" id="IPR017795">
    <property type="entry name" value="ABBA_NscD-like"/>
</dbReference>
<protein>
    <submittedName>
        <fullName evidence="4">Putative aromatic prenyltransferase</fullName>
    </submittedName>
</protein>
<dbReference type="EMBL" id="JMSE01001170">
    <property type="protein sequence ID" value="KDN63973.1"/>
    <property type="molecule type" value="Genomic_DNA"/>
</dbReference>
<feature type="binding site" evidence="3">
    <location>
        <position position="97"/>
    </location>
    <ligand>
        <name>dimethylallyl diphosphate</name>
        <dbReference type="ChEBI" id="CHEBI:57623"/>
    </ligand>
</feature>
<feature type="binding site" evidence="3">
    <location>
        <position position="406"/>
    </location>
    <ligand>
        <name>dimethylallyl diphosphate</name>
        <dbReference type="ChEBI" id="CHEBI:57623"/>
    </ligand>
</feature>
<comment type="similarity">
    <text evidence="1">Belongs to the tryptophan dimethylallyltransferase family.</text>
</comment>
<dbReference type="InterPro" id="IPR033964">
    <property type="entry name" value="ABBA"/>
</dbReference>
<keyword evidence="5" id="KW-1185">Reference proteome</keyword>
<dbReference type="GO" id="GO:0016765">
    <property type="term" value="F:transferase activity, transferring alkyl or aryl (other than methyl) groups"/>
    <property type="evidence" value="ECO:0007669"/>
    <property type="project" value="InterPro"/>
</dbReference>
<dbReference type="InterPro" id="IPR012148">
    <property type="entry name" value="ABBA_DMATS-like"/>
</dbReference>
<gene>
    <name evidence="4" type="ORF">CSUB01_04192</name>
</gene>
<dbReference type="OrthoDB" id="5392033at2759"/>
<feature type="binding site" evidence="3">
    <location>
        <position position="187"/>
    </location>
    <ligand>
        <name>dimethylallyl diphosphate</name>
        <dbReference type="ChEBI" id="CHEBI:57623"/>
    </ligand>
</feature>
<dbReference type="SFLD" id="SFLDS00036">
    <property type="entry name" value="Aromatic_Prenyltransferase"/>
    <property type="match status" value="1"/>
</dbReference>
<dbReference type="Proteomes" id="UP000027238">
    <property type="component" value="Unassembled WGS sequence"/>
</dbReference>
<dbReference type="AlphaFoldDB" id="A0A066X497"/>
<dbReference type="eggNOG" id="ENOG502S2XP">
    <property type="taxonomic scope" value="Eukaryota"/>
</dbReference>
<dbReference type="PIRSF" id="PIRSF000509">
    <property type="entry name" value="Trp_DMAT"/>
    <property type="match status" value="1"/>
</dbReference>
<evidence type="ECO:0000256" key="3">
    <source>
        <dbReference type="PIRSR" id="PIRSR000509-1"/>
    </source>
</evidence>
<keyword evidence="2 4" id="KW-0808">Transferase</keyword>
<feature type="binding site" evidence="3">
    <location>
        <position position="336"/>
    </location>
    <ligand>
        <name>dimethylallyl diphosphate</name>
        <dbReference type="ChEBI" id="CHEBI:57623"/>
    </ligand>
</feature>
<feature type="binding site" evidence="3">
    <location>
        <position position="258"/>
    </location>
    <ligand>
        <name>dimethylallyl diphosphate</name>
        <dbReference type="ChEBI" id="CHEBI:57623"/>
    </ligand>
</feature>
<evidence type="ECO:0000256" key="1">
    <source>
        <dbReference type="ARBA" id="ARBA00010209"/>
    </source>
</evidence>
<evidence type="ECO:0000313" key="5">
    <source>
        <dbReference type="Proteomes" id="UP000027238"/>
    </source>
</evidence>
<evidence type="ECO:0000256" key="2">
    <source>
        <dbReference type="ARBA" id="ARBA00022679"/>
    </source>
</evidence>
<dbReference type="PANTHER" id="PTHR40627">
    <property type="entry name" value="INDOLE PRENYLTRANSFERASE TDIB-RELATED"/>
    <property type="match status" value="1"/>
</dbReference>
<dbReference type="NCBIfam" id="TIGR03429">
    <property type="entry name" value="arom_pren_DMATS"/>
    <property type="match status" value="1"/>
</dbReference>
<sequence>MVIATSGPEPSRQDESQFWRDELSHSLLSLMQSAGYSLKEQQHYLEFTNQHVVSSLGPPPITTKSGVRIPRFDSFCSDDFSPAELSWNIRPKQSKIRVGSEPIGPFAGTTRDPFNQDEPQVVMSRLLRQGRGPIDEELWEFFKKHLHVEAKHANEIVSKMAPNEHMTTNTISFDLDGEQPVPKVYFYPIPISLLKNNHAGEIITDVIAQLPVNLEPAFNYVRDFVYRYKKQRNNEYILRLELIAFDAVRPVDSRFKVYLRTKETCLARVEEVYSLGGALKGPEIDHGLNLIRSFYLQVLGTTAPEEDLPHSTHRTAGIIFNMEMEHNSLAPVPKVYIPVRHYGGTDLRIAQSLSNFFRAWGFTHMADTYVDAVQKAFPSQDFSTTIGRHSYVGLSYDKNGPYITMYYNTMTFSAGNERDITGKLVGPAAMKQRHLLDQ</sequence>
<organism evidence="4 5">
    <name type="scientific">Colletotrichum sublineola</name>
    <name type="common">Sorghum anthracnose fungus</name>
    <dbReference type="NCBI Taxonomy" id="1173701"/>
    <lineage>
        <taxon>Eukaryota</taxon>
        <taxon>Fungi</taxon>
        <taxon>Dikarya</taxon>
        <taxon>Ascomycota</taxon>
        <taxon>Pezizomycotina</taxon>
        <taxon>Sordariomycetes</taxon>
        <taxon>Hypocreomycetidae</taxon>
        <taxon>Glomerellales</taxon>
        <taxon>Glomerellaceae</taxon>
        <taxon>Colletotrichum</taxon>
        <taxon>Colletotrichum graminicola species complex</taxon>
    </lineage>
</organism>
<accession>A0A066X497</accession>
<evidence type="ECO:0000313" key="4">
    <source>
        <dbReference type="EMBL" id="KDN63973.1"/>
    </source>
</evidence>
<dbReference type="GO" id="GO:0009820">
    <property type="term" value="P:alkaloid metabolic process"/>
    <property type="evidence" value="ECO:0007669"/>
    <property type="project" value="InterPro"/>
</dbReference>
<dbReference type="Pfam" id="PF11991">
    <property type="entry name" value="Trp_DMAT"/>
    <property type="match status" value="1"/>
</dbReference>
<dbReference type="SFLD" id="SFLDG01162">
    <property type="entry name" value="I"/>
    <property type="match status" value="1"/>
</dbReference>
<reference evidence="5" key="1">
    <citation type="journal article" date="2014" name="Genome Announc.">
        <title>Draft genome sequence of Colletotrichum sublineola, a destructive pathogen of cultivated sorghum.</title>
        <authorList>
            <person name="Baroncelli R."/>
            <person name="Sanz-Martin J.M."/>
            <person name="Rech G.E."/>
            <person name="Sukno S.A."/>
            <person name="Thon M.R."/>
        </authorList>
    </citation>
    <scope>NUCLEOTIDE SEQUENCE [LARGE SCALE GENOMIC DNA]</scope>
    <source>
        <strain evidence="5">TX430BB</strain>
    </source>
</reference>
<dbReference type="CDD" id="cd13929">
    <property type="entry name" value="PT-DMATS_CymD"/>
    <property type="match status" value="1"/>
</dbReference>
<feature type="binding site" evidence="3">
    <location>
        <position position="185"/>
    </location>
    <ligand>
        <name>dimethylallyl diphosphate</name>
        <dbReference type="ChEBI" id="CHEBI:57623"/>
    </ligand>
</feature>
<name>A0A066X497_COLSU</name>
<feature type="binding site" evidence="3">
    <location>
        <position position="84"/>
    </location>
    <ligand>
        <name>L-tryptophan</name>
        <dbReference type="ChEBI" id="CHEBI:57912"/>
    </ligand>
</feature>
<feature type="binding site" evidence="3">
    <location>
        <position position="402"/>
    </location>
    <ligand>
        <name>dimethylallyl diphosphate</name>
        <dbReference type="ChEBI" id="CHEBI:57623"/>
    </ligand>
</feature>
<dbReference type="OMA" id="HMTTNTI"/>